<gene>
    <name evidence="2" type="ORF">QQ008_15230</name>
</gene>
<reference evidence="2" key="1">
    <citation type="submission" date="2023-06" db="EMBL/GenBank/DDBJ databases">
        <title>Genomic of Parafulvivirga corallium.</title>
        <authorList>
            <person name="Wang G."/>
        </authorList>
    </citation>
    <scope>NUCLEOTIDE SEQUENCE</scope>
    <source>
        <strain evidence="2">BMA10</strain>
    </source>
</reference>
<dbReference type="CDD" id="cd02440">
    <property type="entry name" value="AdoMet_MTases"/>
    <property type="match status" value="1"/>
</dbReference>
<dbReference type="Pfam" id="PF13847">
    <property type="entry name" value="Methyltransf_31"/>
    <property type="match status" value="1"/>
</dbReference>
<sequence length="205" mass="23586">MSNLYNAKWIGYGYDLLASLVWFPSKSKLYDKCVTLANIKKGSTVLELGCGTGYLTKKLVHNQAEVTSVDQSSGMLTRAKQRVPFGKFVQSDIFQYKDTMQYDYIVLFFVLHELTFSDRTKLLRSAKKLLNKNGEIIICDFSTPDRGIMKTMFPKLVRLWESPETVEVLKNGFFTEIKSNNLEINYQAKLHNGRVQFLKLKTNEL</sequence>
<evidence type="ECO:0000313" key="3">
    <source>
        <dbReference type="Proteomes" id="UP001172082"/>
    </source>
</evidence>
<dbReference type="EC" id="2.1.-.-" evidence="2"/>
<organism evidence="2 3">
    <name type="scientific">Splendidivirga corallicola</name>
    <dbReference type="NCBI Taxonomy" id="3051826"/>
    <lineage>
        <taxon>Bacteria</taxon>
        <taxon>Pseudomonadati</taxon>
        <taxon>Bacteroidota</taxon>
        <taxon>Cytophagia</taxon>
        <taxon>Cytophagales</taxon>
        <taxon>Splendidivirgaceae</taxon>
        <taxon>Splendidivirga</taxon>
    </lineage>
</organism>
<name>A0ABT8KTD2_9BACT</name>
<accession>A0ABT8KTD2</accession>
<dbReference type="GO" id="GO:0008168">
    <property type="term" value="F:methyltransferase activity"/>
    <property type="evidence" value="ECO:0007669"/>
    <property type="project" value="UniProtKB-KW"/>
</dbReference>
<dbReference type="Gene3D" id="3.40.50.150">
    <property type="entry name" value="Vaccinia Virus protein VP39"/>
    <property type="match status" value="1"/>
</dbReference>
<feature type="domain" description="Methyltransferase" evidence="1">
    <location>
        <begin position="39"/>
        <end position="153"/>
    </location>
</feature>
<dbReference type="RefSeq" id="WP_346752762.1">
    <property type="nucleotide sequence ID" value="NZ_JAUJEA010000005.1"/>
</dbReference>
<dbReference type="SUPFAM" id="SSF53335">
    <property type="entry name" value="S-adenosyl-L-methionine-dependent methyltransferases"/>
    <property type="match status" value="1"/>
</dbReference>
<dbReference type="GO" id="GO:0032259">
    <property type="term" value="P:methylation"/>
    <property type="evidence" value="ECO:0007669"/>
    <property type="project" value="UniProtKB-KW"/>
</dbReference>
<dbReference type="PANTHER" id="PTHR43861">
    <property type="entry name" value="TRANS-ACONITATE 2-METHYLTRANSFERASE-RELATED"/>
    <property type="match status" value="1"/>
</dbReference>
<dbReference type="PANTHER" id="PTHR43861:SF1">
    <property type="entry name" value="TRANS-ACONITATE 2-METHYLTRANSFERASE"/>
    <property type="match status" value="1"/>
</dbReference>
<dbReference type="Proteomes" id="UP001172082">
    <property type="component" value="Unassembled WGS sequence"/>
</dbReference>
<proteinExistence type="predicted"/>
<dbReference type="EMBL" id="JAUJEA010000005">
    <property type="protein sequence ID" value="MDN5202740.1"/>
    <property type="molecule type" value="Genomic_DNA"/>
</dbReference>
<protein>
    <submittedName>
        <fullName evidence="2">Class I SAM-dependent methyltransferase</fullName>
        <ecNumber evidence="2">2.1.-.-</ecNumber>
    </submittedName>
</protein>
<evidence type="ECO:0000313" key="2">
    <source>
        <dbReference type="EMBL" id="MDN5202740.1"/>
    </source>
</evidence>
<keyword evidence="3" id="KW-1185">Reference proteome</keyword>
<keyword evidence="2" id="KW-0808">Transferase</keyword>
<keyword evidence="2" id="KW-0489">Methyltransferase</keyword>
<dbReference type="InterPro" id="IPR025714">
    <property type="entry name" value="Methyltranfer_dom"/>
</dbReference>
<comment type="caution">
    <text evidence="2">The sequence shown here is derived from an EMBL/GenBank/DDBJ whole genome shotgun (WGS) entry which is preliminary data.</text>
</comment>
<dbReference type="InterPro" id="IPR029063">
    <property type="entry name" value="SAM-dependent_MTases_sf"/>
</dbReference>
<evidence type="ECO:0000259" key="1">
    <source>
        <dbReference type="Pfam" id="PF13847"/>
    </source>
</evidence>